<evidence type="ECO:0000313" key="8">
    <source>
        <dbReference type="Proteomes" id="UP000706580"/>
    </source>
</evidence>
<gene>
    <name evidence="7" type="ORF">ITX56_08845</name>
</gene>
<dbReference type="InterPro" id="IPR036937">
    <property type="entry name" value="Adhesion_dom_fimbrial_sf"/>
</dbReference>
<evidence type="ECO:0000256" key="2">
    <source>
        <dbReference type="ARBA" id="ARBA00006671"/>
    </source>
</evidence>
<proteinExistence type="inferred from homology"/>
<feature type="domain" description="Fimbrial-type adhesion" evidence="6">
    <location>
        <begin position="28"/>
        <end position="180"/>
    </location>
</feature>
<comment type="similarity">
    <text evidence="2">Belongs to the fimbrial protein family.</text>
</comment>
<protein>
    <submittedName>
        <fullName evidence="7">Fimbrial protein</fullName>
    </submittedName>
</protein>
<comment type="caution">
    <text evidence="7">The sequence shown here is derived from an EMBL/GenBank/DDBJ whole genome shotgun (WGS) entry which is preliminary data.</text>
</comment>
<keyword evidence="3 5" id="KW-0732">Signal</keyword>
<accession>A0ABS7RV13</accession>
<dbReference type="Proteomes" id="UP000706580">
    <property type="component" value="Unassembled WGS sequence"/>
</dbReference>
<dbReference type="PANTHER" id="PTHR33420:SF3">
    <property type="entry name" value="FIMBRIAL SUBUNIT ELFA"/>
    <property type="match status" value="1"/>
</dbReference>
<keyword evidence="4" id="KW-0281">Fimbrium</keyword>
<reference evidence="7 8" key="1">
    <citation type="submission" date="2020-11" db="EMBL/GenBank/DDBJ databases">
        <title>Draft Genome of Enterobacter sp. strain EMC7.</title>
        <authorList>
            <person name="Barman P."/>
            <person name="Sinha S."/>
            <person name="Sen S."/>
            <person name="Chakraborty R."/>
        </authorList>
    </citation>
    <scope>NUCLEOTIDE SEQUENCE [LARGE SCALE GENOMIC DNA]</scope>
    <source>
        <strain evidence="7 8">EMC7</strain>
    </source>
</reference>
<dbReference type="InterPro" id="IPR000259">
    <property type="entry name" value="Adhesion_dom_fimbrial"/>
</dbReference>
<dbReference type="EMBL" id="JADMNK010000003">
    <property type="protein sequence ID" value="MBZ0057922.1"/>
    <property type="molecule type" value="Genomic_DNA"/>
</dbReference>
<feature type="signal peptide" evidence="5">
    <location>
        <begin position="1"/>
        <end position="22"/>
    </location>
</feature>
<evidence type="ECO:0000256" key="4">
    <source>
        <dbReference type="ARBA" id="ARBA00023263"/>
    </source>
</evidence>
<dbReference type="Pfam" id="PF00419">
    <property type="entry name" value="Fimbrial"/>
    <property type="match status" value="1"/>
</dbReference>
<dbReference type="InterPro" id="IPR050263">
    <property type="entry name" value="Bact_Fimbrial_Adh_Pro"/>
</dbReference>
<evidence type="ECO:0000256" key="5">
    <source>
        <dbReference type="SAM" id="SignalP"/>
    </source>
</evidence>
<sequence>MKKNILAVLLTAGSLVSLNALASDGTVQFQGSITDGSCTVDVQNSGASAGTVVLGNVPKSQFTGVGSTAGGADGLASIDISLSGCPTTKTAAYVAFDGEYYNGNNDYLKLADYGDTGVATGVAIKLLDGNGTHMKLGVKSAPITLTNGSANVDFKANYVQVEKDVKEGTANATATLLVTY</sequence>
<evidence type="ECO:0000256" key="3">
    <source>
        <dbReference type="ARBA" id="ARBA00022729"/>
    </source>
</evidence>
<evidence type="ECO:0000313" key="7">
    <source>
        <dbReference type="EMBL" id="MBZ0057922.1"/>
    </source>
</evidence>
<evidence type="ECO:0000256" key="1">
    <source>
        <dbReference type="ARBA" id="ARBA00004561"/>
    </source>
</evidence>
<organism evidence="7 8">
    <name type="scientific">Leclercia barmai</name>
    <dbReference type="NCBI Taxonomy" id="2785629"/>
    <lineage>
        <taxon>Bacteria</taxon>
        <taxon>Pseudomonadati</taxon>
        <taxon>Pseudomonadota</taxon>
        <taxon>Gammaproteobacteria</taxon>
        <taxon>Enterobacterales</taxon>
        <taxon>Enterobacteriaceae</taxon>
        <taxon>Leclercia</taxon>
    </lineage>
</organism>
<dbReference type="RefSeq" id="WP_223074476.1">
    <property type="nucleotide sequence ID" value="NZ_JADMNK010000003.1"/>
</dbReference>
<keyword evidence="8" id="KW-1185">Reference proteome</keyword>
<evidence type="ECO:0000259" key="6">
    <source>
        <dbReference type="Pfam" id="PF00419"/>
    </source>
</evidence>
<dbReference type="Gene3D" id="2.60.40.1090">
    <property type="entry name" value="Fimbrial-type adhesion domain"/>
    <property type="match status" value="1"/>
</dbReference>
<name>A0ABS7RV13_9ENTR</name>
<dbReference type="PANTHER" id="PTHR33420">
    <property type="entry name" value="FIMBRIAL SUBUNIT ELFA-RELATED"/>
    <property type="match status" value="1"/>
</dbReference>
<comment type="subcellular location">
    <subcellularLocation>
        <location evidence="1">Fimbrium</location>
    </subcellularLocation>
</comment>
<feature type="chain" id="PRO_5047058454" evidence="5">
    <location>
        <begin position="23"/>
        <end position="180"/>
    </location>
</feature>
<dbReference type="InterPro" id="IPR008966">
    <property type="entry name" value="Adhesion_dom_sf"/>
</dbReference>
<dbReference type="SUPFAM" id="SSF49401">
    <property type="entry name" value="Bacterial adhesins"/>
    <property type="match status" value="1"/>
</dbReference>